<keyword evidence="1" id="KW-0472">Membrane</keyword>
<dbReference type="EMBL" id="BAABHC010000042">
    <property type="protein sequence ID" value="GAA4445352.1"/>
    <property type="molecule type" value="Genomic_DNA"/>
</dbReference>
<gene>
    <name evidence="3" type="ORF">GCM10023188_48370</name>
</gene>
<reference evidence="4" key="1">
    <citation type="journal article" date="2019" name="Int. J. Syst. Evol. Microbiol.">
        <title>The Global Catalogue of Microorganisms (GCM) 10K type strain sequencing project: providing services to taxonomists for standard genome sequencing and annotation.</title>
        <authorList>
            <consortium name="The Broad Institute Genomics Platform"/>
            <consortium name="The Broad Institute Genome Sequencing Center for Infectious Disease"/>
            <person name="Wu L."/>
            <person name="Ma J."/>
        </authorList>
    </citation>
    <scope>NUCLEOTIDE SEQUENCE [LARGE SCALE GENOMIC DNA]</scope>
    <source>
        <strain evidence="4">JCM 17926</strain>
    </source>
</reference>
<proteinExistence type="predicted"/>
<evidence type="ECO:0000256" key="2">
    <source>
        <dbReference type="SAM" id="SignalP"/>
    </source>
</evidence>
<dbReference type="Proteomes" id="UP001500552">
    <property type="component" value="Unassembled WGS sequence"/>
</dbReference>
<evidence type="ECO:0000256" key="1">
    <source>
        <dbReference type="SAM" id="Phobius"/>
    </source>
</evidence>
<sequence length="221" mass="24125">MILLDFYSTTSTMKTNTPFLKTNLLFSFLCLVLLQAVQAQDTITKRSGESVQAKVLEITPGEVKYKRFDLLEGPTYSVAKADVLLIQYENKTTEVFELASSEPADVTASTQAAPPVATGANLYGQGQMDAGNYYQGYKGASTGTLAVSLLSPLVGLIPAIACSSTTPKDKNLDYPSHERMQNPDYVNGYKQSSRKIKSRKVWTNWGVALGVNIALVYMLSQ</sequence>
<feature type="signal peptide" evidence="2">
    <location>
        <begin position="1"/>
        <end position="39"/>
    </location>
</feature>
<feature type="chain" id="PRO_5046932177" evidence="2">
    <location>
        <begin position="40"/>
        <end position="221"/>
    </location>
</feature>
<evidence type="ECO:0000313" key="3">
    <source>
        <dbReference type="EMBL" id="GAA4445352.1"/>
    </source>
</evidence>
<comment type="caution">
    <text evidence="3">The sequence shown here is derived from an EMBL/GenBank/DDBJ whole genome shotgun (WGS) entry which is preliminary data.</text>
</comment>
<evidence type="ECO:0000313" key="4">
    <source>
        <dbReference type="Proteomes" id="UP001500552"/>
    </source>
</evidence>
<keyword evidence="1" id="KW-0812">Transmembrane</keyword>
<keyword evidence="4" id="KW-1185">Reference proteome</keyword>
<keyword evidence="2" id="KW-0732">Signal</keyword>
<protein>
    <submittedName>
        <fullName evidence="3">Uncharacterized protein</fullName>
    </submittedName>
</protein>
<name>A0ABP8M8Q8_9BACT</name>
<keyword evidence="1" id="KW-1133">Transmembrane helix</keyword>
<feature type="transmembrane region" description="Helical" evidence="1">
    <location>
        <begin position="202"/>
        <end position="220"/>
    </location>
</feature>
<organism evidence="3 4">
    <name type="scientific">Pontibacter saemangeumensis</name>
    <dbReference type="NCBI Taxonomy" id="1084525"/>
    <lineage>
        <taxon>Bacteria</taxon>
        <taxon>Pseudomonadati</taxon>
        <taxon>Bacteroidota</taxon>
        <taxon>Cytophagia</taxon>
        <taxon>Cytophagales</taxon>
        <taxon>Hymenobacteraceae</taxon>
        <taxon>Pontibacter</taxon>
    </lineage>
</organism>
<accession>A0ABP8M8Q8</accession>